<dbReference type="SUPFAM" id="SSF53254">
    <property type="entry name" value="Phosphoglycerate mutase-like"/>
    <property type="match status" value="1"/>
</dbReference>
<dbReference type="InterPro" id="IPR029033">
    <property type="entry name" value="His_PPase_superfam"/>
</dbReference>
<dbReference type="RefSeq" id="WP_159410004.1">
    <property type="nucleotide sequence ID" value="NZ_CP026115.2"/>
</dbReference>
<dbReference type="Gene3D" id="3.40.50.1240">
    <property type="entry name" value="Phosphoglycerate mutase-like"/>
    <property type="match status" value="1"/>
</dbReference>
<dbReference type="AlphaFoldDB" id="A0A6I6XXA9"/>
<name>A0A6I6XXA9_PSEPU</name>
<dbReference type="EMBL" id="CP026115">
    <property type="protein sequence ID" value="QHG64632.1"/>
    <property type="molecule type" value="Genomic_DNA"/>
</dbReference>
<dbReference type="SMART" id="SM00855">
    <property type="entry name" value="PGAM"/>
    <property type="match status" value="1"/>
</dbReference>
<proteinExistence type="predicted"/>
<protein>
    <submittedName>
        <fullName evidence="1">Histidine phosphatase family protein</fullName>
    </submittedName>
</protein>
<dbReference type="PANTHER" id="PTHR48100:SF10">
    <property type="entry name" value="2-CARBOXY-D-ARABINITOL-1-PHOSPHATASE-RELATED"/>
    <property type="match status" value="1"/>
</dbReference>
<reference evidence="1 2" key="1">
    <citation type="submission" date="2020-02" db="EMBL/GenBank/DDBJ databases">
        <title>Pseudomonas Putida W5 Complete Genome Assembly.</title>
        <authorList>
            <person name="Yuan Z.-C."/>
            <person name="Shaw G.A."/>
            <person name="Cusano A.D."/>
            <person name="Caddey B.J."/>
            <person name="Weselowski B.J."/>
        </authorList>
    </citation>
    <scope>NUCLEOTIDE SEQUENCE [LARGE SCALE GENOMIC DNA]</scope>
    <source>
        <strain evidence="1 2">W5</strain>
    </source>
</reference>
<organism evidence="1 2">
    <name type="scientific">Pseudomonas putida</name>
    <name type="common">Arthrobacter siderocapsulatus</name>
    <dbReference type="NCBI Taxonomy" id="303"/>
    <lineage>
        <taxon>Bacteria</taxon>
        <taxon>Pseudomonadati</taxon>
        <taxon>Pseudomonadota</taxon>
        <taxon>Gammaproteobacteria</taxon>
        <taxon>Pseudomonadales</taxon>
        <taxon>Pseudomonadaceae</taxon>
        <taxon>Pseudomonas</taxon>
    </lineage>
</organism>
<dbReference type="InterPro" id="IPR050275">
    <property type="entry name" value="PGM_Phosphatase"/>
</dbReference>
<sequence>MTSDRAGVPRRRRCYLVRHGHVEYFDTQGRPLDPRTVSLSPRGEQQVAALGEVLQDTHFDRVLVSDYPRAQQTLERLLSGRNVPIEIRTELREIRAGRLRDIPPVSLRETVTDAYRGASDPGATFLGGEYWSDFSQRVLGTLLELLEDDSWESALIVSHDAVNRIVLAWATGTGLPGIAAFEQDNACLNVMDIDPHGKHRYCATLRTLNFTPYNPHKAGLHDTVLESLYHAIAPSKPST</sequence>
<dbReference type="CDD" id="cd07067">
    <property type="entry name" value="HP_PGM_like"/>
    <property type="match status" value="1"/>
</dbReference>
<dbReference type="GO" id="GO:0016791">
    <property type="term" value="F:phosphatase activity"/>
    <property type="evidence" value="ECO:0007669"/>
    <property type="project" value="TreeGrafter"/>
</dbReference>
<dbReference type="PANTHER" id="PTHR48100">
    <property type="entry name" value="BROAD-SPECIFICITY PHOSPHATASE YOR283W-RELATED"/>
    <property type="match status" value="1"/>
</dbReference>
<dbReference type="InterPro" id="IPR013078">
    <property type="entry name" value="His_Pase_superF_clade-1"/>
</dbReference>
<gene>
    <name evidence="1" type="ORF">C2H86_09490</name>
</gene>
<evidence type="ECO:0000313" key="2">
    <source>
        <dbReference type="Proteomes" id="UP000464480"/>
    </source>
</evidence>
<accession>A0A6I6XXA9</accession>
<dbReference type="Proteomes" id="UP000464480">
    <property type="component" value="Chromosome"/>
</dbReference>
<dbReference type="Pfam" id="PF00300">
    <property type="entry name" value="His_Phos_1"/>
    <property type="match status" value="1"/>
</dbReference>
<evidence type="ECO:0000313" key="1">
    <source>
        <dbReference type="EMBL" id="QHG64632.1"/>
    </source>
</evidence>